<dbReference type="GO" id="GO:0017147">
    <property type="term" value="F:Wnt-protein binding"/>
    <property type="evidence" value="ECO:0007669"/>
    <property type="project" value="TreeGrafter"/>
</dbReference>
<dbReference type="AlphaFoldDB" id="A0AAD5R5V6"/>
<dbReference type="InterPro" id="IPR000033">
    <property type="entry name" value="LDLR_classB_rpt"/>
</dbReference>
<accession>A0AAD5R5V6</accession>
<dbReference type="SUPFAM" id="SSF63825">
    <property type="entry name" value="YWTD domain"/>
    <property type="match status" value="1"/>
</dbReference>
<comment type="caution">
    <text evidence="1">The sequence shown here is derived from an EMBL/GenBank/DDBJ whole genome shotgun (WGS) entry which is preliminary data.</text>
</comment>
<proteinExistence type="predicted"/>
<sequence length="373" mass="43263">MYWLNGLTNCIEKSFMNGKHHDKHPYSDHALRMSKDATYSSLTLDLHARRIYFVKTQRKSSQIWYCELYRRDSCAVLYETDPIQFLSVLKSHFVWSTSQYGELIICEKSNCSNTYKSIENVRGVESLVVIDPSMQPRRTSPNPCSKGNGGCSHFCLLLNFHPWSQCSCPIGIKLLSDQKTCNPQGIDKVLFISAVSGIYHISLDTDDFTPRQVLHESLSHDGFSHKFYDVDFDLIERKIYWVDASMRKIRRCSMDGSGSEDVLSIPTSVRVFRLDYLARNIYWIDRLQNRFSYIGVFLASGMNRREIMKLDQYASPNGIVFDSRNNRLYWTEGNYSVVKTALLNGTQSKGCWFYIYQDLTALFTFHFRSRVVL</sequence>
<dbReference type="Gene3D" id="2.120.10.30">
    <property type="entry name" value="TolB, C-terminal domain"/>
    <property type="match status" value="2"/>
</dbReference>
<evidence type="ECO:0000313" key="2">
    <source>
        <dbReference type="Proteomes" id="UP001196413"/>
    </source>
</evidence>
<keyword evidence="2" id="KW-1185">Reference proteome</keyword>
<dbReference type="PANTHER" id="PTHR46513">
    <property type="entry name" value="VITELLOGENIN RECEPTOR-LIKE PROTEIN-RELATED-RELATED"/>
    <property type="match status" value="1"/>
</dbReference>
<dbReference type="GO" id="GO:0042813">
    <property type="term" value="F:Wnt receptor activity"/>
    <property type="evidence" value="ECO:0007669"/>
    <property type="project" value="TreeGrafter"/>
</dbReference>
<dbReference type="GO" id="GO:0005886">
    <property type="term" value="C:plasma membrane"/>
    <property type="evidence" value="ECO:0007669"/>
    <property type="project" value="TreeGrafter"/>
</dbReference>
<dbReference type="InterPro" id="IPR050778">
    <property type="entry name" value="Cueball_EGF_LRP_Nidogen"/>
</dbReference>
<dbReference type="Proteomes" id="UP001196413">
    <property type="component" value="Unassembled WGS sequence"/>
</dbReference>
<dbReference type="GO" id="GO:0060070">
    <property type="term" value="P:canonical Wnt signaling pathway"/>
    <property type="evidence" value="ECO:0007669"/>
    <property type="project" value="TreeGrafter"/>
</dbReference>
<dbReference type="Pfam" id="PF14670">
    <property type="entry name" value="FXa_inhibition"/>
    <property type="match status" value="1"/>
</dbReference>
<gene>
    <name evidence="1" type="primary">LRP6_1</name>
    <name evidence="1" type="ORF">KIN20_031697</name>
</gene>
<name>A0AAD5R5V6_PARTN</name>
<dbReference type="EMBL" id="JAHQIW010006723">
    <property type="protein sequence ID" value="KAJ1370059.1"/>
    <property type="molecule type" value="Genomic_DNA"/>
</dbReference>
<dbReference type="SMART" id="SM00135">
    <property type="entry name" value="LY"/>
    <property type="match status" value="3"/>
</dbReference>
<keyword evidence="1" id="KW-0449">Lipoprotein</keyword>
<dbReference type="PANTHER" id="PTHR46513:SF44">
    <property type="entry name" value="LDL RECEPTOR RELATED PROTEIN 4"/>
    <property type="match status" value="1"/>
</dbReference>
<evidence type="ECO:0000313" key="1">
    <source>
        <dbReference type="EMBL" id="KAJ1370059.1"/>
    </source>
</evidence>
<organism evidence="1 2">
    <name type="scientific">Parelaphostrongylus tenuis</name>
    <name type="common">Meningeal worm</name>
    <dbReference type="NCBI Taxonomy" id="148309"/>
    <lineage>
        <taxon>Eukaryota</taxon>
        <taxon>Metazoa</taxon>
        <taxon>Ecdysozoa</taxon>
        <taxon>Nematoda</taxon>
        <taxon>Chromadorea</taxon>
        <taxon>Rhabditida</taxon>
        <taxon>Rhabditina</taxon>
        <taxon>Rhabditomorpha</taxon>
        <taxon>Strongyloidea</taxon>
        <taxon>Metastrongylidae</taxon>
        <taxon>Parelaphostrongylus</taxon>
    </lineage>
</organism>
<reference evidence="1" key="1">
    <citation type="submission" date="2021-06" db="EMBL/GenBank/DDBJ databases">
        <title>Parelaphostrongylus tenuis whole genome reference sequence.</title>
        <authorList>
            <person name="Garwood T.J."/>
            <person name="Larsen P.A."/>
            <person name="Fountain-Jones N.M."/>
            <person name="Garbe J.R."/>
            <person name="Macchietto M.G."/>
            <person name="Kania S.A."/>
            <person name="Gerhold R.W."/>
            <person name="Richards J.E."/>
            <person name="Wolf T.M."/>
        </authorList>
    </citation>
    <scope>NUCLEOTIDE SEQUENCE</scope>
    <source>
        <strain evidence="1">MNPRO001-30</strain>
        <tissue evidence="1">Meninges</tissue>
    </source>
</reference>
<dbReference type="InterPro" id="IPR011042">
    <property type="entry name" value="6-blade_b-propeller_TolB-like"/>
</dbReference>
<dbReference type="SUPFAM" id="SSF57196">
    <property type="entry name" value="EGF/Laminin"/>
    <property type="match status" value="1"/>
</dbReference>
<keyword evidence="1" id="KW-0675">Receptor</keyword>
<protein>
    <submittedName>
        <fullName evidence="1">Low-density lipoprotein receptor- protein 6</fullName>
    </submittedName>
</protein>